<dbReference type="Pfam" id="PF00364">
    <property type="entry name" value="Biotin_lipoyl"/>
    <property type="match status" value="1"/>
</dbReference>
<evidence type="ECO:0000256" key="1">
    <source>
        <dbReference type="ARBA" id="ARBA00023267"/>
    </source>
</evidence>
<dbReference type="InterPro" id="IPR050709">
    <property type="entry name" value="Biotin_Carboxyl_Carrier/Decarb"/>
</dbReference>
<feature type="region of interest" description="Disordered" evidence="2">
    <location>
        <begin position="1"/>
        <end position="34"/>
    </location>
</feature>
<dbReference type="InterPro" id="IPR001882">
    <property type="entry name" value="Biotin_BS"/>
</dbReference>
<dbReference type="CDD" id="cd06850">
    <property type="entry name" value="biotinyl_domain"/>
    <property type="match status" value="1"/>
</dbReference>
<dbReference type="AlphaFoldDB" id="T1AI38"/>
<reference evidence="4" key="1">
    <citation type="submission" date="2013-08" db="EMBL/GenBank/DDBJ databases">
        <authorList>
            <person name="Mendez C."/>
            <person name="Richter M."/>
            <person name="Ferrer M."/>
            <person name="Sanchez J."/>
        </authorList>
    </citation>
    <scope>NUCLEOTIDE SEQUENCE</scope>
</reference>
<feature type="non-terminal residue" evidence="4">
    <location>
        <position position="1"/>
    </location>
</feature>
<dbReference type="EMBL" id="AUZX01012029">
    <property type="protein sequence ID" value="EQD40649.1"/>
    <property type="molecule type" value="Genomic_DNA"/>
</dbReference>
<keyword evidence="1" id="KW-0092">Biotin</keyword>
<comment type="caution">
    <text evidence="4">The sequence shown here is derived from an EMBL/GenBank/DDBJ whole genome shotgun (WGS) entry which is preliminary data.</text>
</comment>
<gene>
    <name evidence="4" type="ORF">B1A_16367</name>
</gene>
<dbReference type="Gene3D" id="2.40.50.100">
    <property type="match status" value="1"/>
</dbReference>
<dbReference type="InterPro" id="IPR011053">
    <property type="entry name" value="Single_hybrid_motif"/>
</dbReference>
<dbReference type="PANTHER" id="PTHR45266">
    <property type="entry name" value="OXALOACETATE DECARBOXYLASE ALPHA CHAIN"/>
    <property type="match status" value="1"/>
</dbReference>
<keyword evidence="4" id="KW-0670">Pyruvate</keyword>
<dbReference type="PANTHER" id="PTHR45266:SF3">
    <property type="entry name" value="OXALOACETATE DECARBOXYLASE ALPHA CHAIN"/>
    <property type="match status" value="1"/>
</dbReference>
<protein>
    <submittedName>
        <fullName evidence="4">Pyruvate carboxylase</fullName>
    </submittedName>
</protein>
<dbReference type="InterPro" id="IPR000089">
    <property type="entry name" value="Biotin_lipoyl"/>
</dbReference>
<name>T1AI38_9ZZZZ</name>
<reference evidence="4" key="2">
    <citation type="journal article" date="2014" name="ISME J.">
        <title>Microbial stratification in low pH oxic and suboxic macroscopic growths along an acid mine drainage.</title>
        <authorList>
            <person name="Mendez-Garcia C."/>
            <person name="Mesa V."/>
            <person name="Sprenger R.R."/>
            <person name="Richter M."/>
            <person name="Diez M.S."/>
            <person name="Solano J."/>
            <person name="Bargiela R."/>
            <person name="Golyshina O.V."/>
            <person name="Manteca A."/>
            <person name="Ramos J.L."/>
            <person name="Gallego J.R."/>
            <person name="Llorente I."/>
            <person name="Martins Dos Santos V.A."/>
            <person name="Jensen O.N."/>
            <person name="Pelaez A.I."/>
            <person name="Sanchez J."/>
            <person name="Ferrer M."/>
        </authorList>
    </citation>
    <scope>NUCLEOTIDE SEQUENCE</scope>
</reference>
<dbReference type="FunFam" id="2.40.50.100:FF:000003">
    <property type="entry name" value="Acetyl-CoA carboxylase biotin carboxyl carrier protein"/>
    <property type="match status" value="1"/>
</dbReference>
<evidence type="ECO:0000313" key="4">
    <source>
        <dbReference type="EMBL" id="EQD40649.1"/>
    </source>
</evidence>
<dbReference type="PROSITE" id="PS00188">
    <property type="entry name" value="BIOTIN"/>
    <property type="match status" value="1"/>
</dbReference>
<sequence length="95" mass="10248">PRSLRVPDRSQVAKRPAQRKAQPDDPKQIGAPMPGSIATIAVSVGRKVARGDVLVSLEAMKMETQVRAEIDGEVAEVLVVPGQMVDPKDLLIVLR</sequence>
<dbReference type="SUPFAM" id="SSF51230">
    <property type="entry name" value="Single hybrid motif"/>
    <property type="match status" value="1"/>
</dbReference>
<dbReference type="PROSITE" id="PS50968">
    <property type="entry name" value="BIOTINYL_LIPOYL"/>
    <property type="match status" value="1"/>
</dbReference>
<evidence type="ECO:0000259" key="3">
    <source>
        <dbReference type="PROSITE" id="PS50968"/>
    </source>
</evidence>
<accession>T1AI38</accession>
<organism evidence="4">
    <name type="scientific">mine drainage metagenome</name>
    <dbReference type="NCBI Taxonomy" id="410659"/>
    <lineage>
        <taxon>unclassified sequences</taxon>
        <taxon>metagenomes</taxon>
        <taxon>ecological metagenomes</taxon>
    </lineage>
</organism>
<proteinExistence type="predicted"/>
<feature type="domain" description="Lipoyl-binding" evidence="3">
    <location>
        <begin position="20"/>
        <end position="95"/>
    </location>
</feature>
<evidence type="ECO:0000256" key="2">
    <source>
        <dbReference type="SAM" id="MobiDB-lite"/>
    </source>
</evidence>